<dbReference type="EMBL" id="KZ504366">
    <property type="protein sequence ID" value="PKU62492.1"/>
    <property type="molecule type" value="Genomic_DNA"/>
</dbReference>
<evidence type="ECO:0000313" key="2">
    <source>
        <dbReference type="Proteomes" id="UP000233837"/>
    </source>
</evidence>
<dbReference type="AlphaFoldDB" id="A0A2I0VGF1"/>
<gene>
    <name evidence="1" type="ORF">MA16_Dca028426</name>
</gene>
<name>A0A2I0VGF1_9ASPA</name>
<accession>A0A2I0VGF1</accession>
<proteinExistence type="predicted"/>
<reference evidence="1 2" key="1">
    <citation type="journal article" date="2016" name="Sci. Rep.">
        <title>The Dendrobium catenatum Lindl. genome sequence provides insights into polysaccharide synthase, floral development and adaptive evolution.</title>
        <authorList>
            <person name="Zhang G.Q."/>
            <person name="Xu Q."/>
            <person name="Bian C."/>
            <person name="Tsai W.C."/>
            <person name="Yeh C.M."/>
            <person name="Liu K.W."/>
            <person name="Yoshida K."/>
            <person name="Zhang L.S."/>
            <person name="Chang S.B."/>
            <person name="Chen F."/>
            <person name="Shi Y."/>
            <person name="Su Y.Y."/>
            <person name="Zhang Y.Q."/>
            <person name="Chen L.J."/>
            <person name="Yin Y."/>
            <person name="Lin M."/>
            <person name="Huang H."/>
            <person name="Deng H."/>
            <person name="Wang Z.W."/>
            <person name="Zhu S.L."/>
            <person name="Zhao X."/>
            <person name="Deng C."/>
            <person name="Niu S.C."/>
            <person name="Huang J."/>
            <person name="Wang M."/>
            <person name="Liu G.H."/>
            <person name="Yang H.J."/>
            <person name="Xiao X.J."/>
            <person name="Hsiao Y.Y."/>
            <person name="Wu W.L."/>
            <person name="Chen Y.Y."/>
            <person name="Mitsuda N."/>
            <person name="Ohme-Takagi M."/>
            <person name="Luo Y.B."/>
            <person name="Van de Peer Y."/>
            <person name="Liu Z.J."/>
        </authorList>
    </citation>
    <scope>NUCLEOTIDE SEQUENCE [LARGE SCALE GENOMIC DNA]</scope>
    <source>
        <tissue evidence="1">The whole plant</tissue>
    </source>
</reference>
<evidence type="ECO:0000313" key="1">
    <source>
        <dbReference type="EMBL" id="PKU62492.1"/>
    </source>
</evidence>
<dbReference type="Proteomes" id="UP000233837">
    <property type="component" value="Unassembled WGS sequence"/>
</dbReference>
<protein>
    <submittedName>
        <fullName evidence="1">Retrovirus-related Pol polyprotein from transposon TNT 1-94</fullName>
    </submittedName>
</protein>
<keyword evidence="2" id="KW-1185">Reference proteome</keyword>
<reference evidence="1 2" key="2">
    <citation type="journal article" date="2017" name="Nature">
        <title>The Apostasia genome and the evolution of orchids.</title>
        <authorList>
            <person name="Zhang G.Q."/>
            <person name="Liu K.W."/>
            <person name="Li Z."/>
            <person name="Lohaus R."/>
            <person name="Hsiao Y.Y."/>
            <person name="Niu S.C."/>
            <person name="Wang J.Y."/>
            <person name="Lin Y.C."/>
            <person name="Xu Q."/>
            <person name="Chen L.J."/>
            <person name="Yoshida K."/>
            <person name="Fujiwara S."/>
            <person name="Wang Z.W."/>
            <person name="Zhang Y.Q."/>
            <person name="Mitsuda N."/>
            <person name="Wang M."/>
            <person name="Liu G.H."/>
            <person name="Pecoraro L."/>
            <person name="Huang H.X."/>
            <person name="Xiao X.J."/>
            <person name="Lin M."/>
            <person name="Wu X.Y."/>
            <person name="Wu W.L."/>
            <person name="Chen Y.Y."/>
            <person name="Chang S.B."/>
            <person name="Sakamoto S."/>
            <person name="Ohme-Takagi M."/>
            <person name="Yagi M."/>
            <person name="Zeng S.J."/>
            <person name="Shen C.Y."/>
            <person name="Yeh C.M."/>
            <person name="Luo Y.B."/>
            <person name="Tsai W.C."/>
            <person name="Van de Peer Y."/>
            <person name="Liu Z.J."/>
        </authorList>
    </citation>
    <scope>NUCLEOTIDE SEQUENCE [LARGE SCALE GENOMIC DNA]</scope>
    <source>
        <tissue evidence="1">The whole plant</tissue>
    </source>
</reference>
<sequence>MYDEMHSLMLNWTWDLTYLPDGKKALQNKWIYRLKEDHDGSKGYKIKLAVKNF</sequence>
<organism evidence="1 2">
    <name type="scientific">Dendrobium catenatum</name>
    <dbReference type="NCBI Taxonomy" id="906689"/>
    <lineage>
        <taxon>Eukaryota</taxon>
        <taxon>Viridiplantae</taxon>
        <taxon>Streptophyta</taxon>
        <taxon>Embryophyta</taxon>
        <taxon>Tracheophyta</taxon>
        <taxon>Spermatophyta</taxon>
        <taxon>Magnoliopsida</taxon>
        <taxon>Liliopsida</taxon>
        <taxon>Asparagales</taxon>
        <taxon>Orchidaceae</taxon>
        <taxon>Epidendroideae</taxon>
        <taxon>Malaxideae</taxon>
        <taxon>Dendrobiinae</taxon>
        <taxon>Dendrobium</taxon>
    </lineage>
</organism>